<keyword evidence="2" id="KW-1185">Reference proteome</keyword>
<evidence type="ECO:0000313" key="4">
    <source>
        <dbReference type="RefSeq" id="XP_046592802.1"/>
    </source>
</evidence>
<evidence type="ECO:0000256" key="1">
    <source>
        <dbReference type="ARBA" id="ARBA00034736"/>
    </source>
</evidence>
<evidence type="ECO:0000313" key="2">
    <source>
        <dbReference type="Proteomes" id="UP000829291"/>
    </source>
</evidence>
<dbReference type="PANTHER" id="PTHR32226">
    <property type="entry name" value="TELO2-INTERACTING PROTEIN 2"/>
    <property type="match status" value="1"/>
</dbReference>
<organism evidence="2 5">
    <name type="scientific">Neodiprion lecontei</name>
    <name type="common">Redheaded pine sawfly</name>
    <dbReference type="NCBI Taxonomy" id="441921"/>
    <lineage>
        <taxon>Eukaryota</taxon>
        <taxon>Metazoa</taxon>
        <taxon>Ecdysozoa</taxon>
        <taxon>Arthropoda</taxon>
        <taxon>Hexapoda</taxon>
        <taxon>Insecta</taxon>
        <taxon>Pterygota</taxon>
        <taxon>Neoptera</taxon>
        <taxon>Endopterygota</taxon>
        <taxon>Hymenoptera</taxon>
        <taxon>Tenthredinoidea</taxon>
        <taxon>Diprionidae</taxon>
        <taxon>Diprioninae</taxon>
        <taxon>Neodiprion</taxon>
    </lineage>
</organism>
<dbReference type="InterPro" id="IPR016024">
    <property type="entry name" value="ARM-type_fold"/>
</dbReference>
<reference evidence="3 4" key="1">
    <citation type="submission" date="2025-05" db="UniProtKB">
        <authorList>
            <consortium name="RefSeq"/>
        </authorList>
    </citation>
    <scope>IDENTIFICATION</scope>
    <source>
        <tissue evidence="3 4">Thorax and Abdomen</tissue>
    </source>
</reference>
<dbReference type="Proteomes" id="UP000829291">
    <property type="component" value="Chromosome 4"/>
</dbReference>
<evidence type="ECO:0000313" key="3">
    <source>
        <dbReference type="RefSeq" id="XP_046592801.1"/>
    </source>
</evidence>
<dbReference type="SUPFAM" id="SSF48371">
    <property type="entry name" value="ARM repeat"/>
    <property type="match status" value="1"/>
</dbReference>
<gene>
    <name evidence="3 4 5" type="primary">LOC107218738</name>
</gene>
<proteinExistence type="inferred from homology"/>
<dbReference type="RefSeq" id="XP_046592801.1">
    <property type="nucleotide sequence ID" value="XM_046736845.1"/>
</dbReference>
<accession>A0ABM3FXQ3</accession>
<dbReference type="RefSeq" id="XP_046592804.1">
    <property type="nucleotide sequence ID" value="XM_046736848.1"/>
</dbReference>
<comment type="similarity">
    <text evidence="1">Belongs to the TTI2 family.</text>
</comment>
<sequence>MMNDLLRELESMKITGNTLNDDLWRSCVQLTEGTLVPCKKIGNERPCEEKDYSEYRQIVNRNLRNVEATLRHVATTFGEQNVRETASRSHPLRTYLINLIIIIGEQSEKNVWNTAESVSIVSSIQSNLCDLCKCRSMSELLVGKGGEGSSVDGSGVIEAVLLVLRPKLFKDTWKNYPAAVICYKWILWQVEEPNLVRHMNSIIPTALIILDDYVVENRLTGIKCIGKILQHAQMRKELVDTGYAEVIYDALKRLLIIREVAYIIPLYSCIRSLLSTLEYYNNTDSLQQKTCPLQWTIRDDVILSLLSSMEFEQDAHLRHAYMSSLPGLLTNIGCAKWCERLTRILSEYCEHHTDLKTLKVTMEAAKTFLVIFQPRIPTHCVPLYAAFLKLHMDLIETPVFDKEIVQNLEDCIGLLYKSTPSIGKKIINDDRMKSVINQQLQFRILNDCTYFE</sequence>
<protein>
    <submittedName>
        <fullName evidence="3 4">TELO2-interacting protein 2 isoform X1</fullName>
    </submittedName>
</protein>
<name>A0ABM3FXQ3_NEOLC</name>
<dbReference type="RefSeq" id="XP_046592802.1">
    <property type="nucleotide sequence ID" value="XM_046736846.1"/>
</dbReference>
<dbReference type="GeneID" id="107218738"/>
<evidence type="ECO:0000313" key="5">
    <source>
        <dbReference type="RefSeq" id="XP_046592804.1"/>
    </source>
</evidence>
<dbReference type="InterPro" id="IPR018870">
    <property type="entry name" value="Tti2"/>
</dbReference>
<dbReference type="PANTHER" id="PTHR32226:SF2">
    <property type="entry name" value="TELO2-INTERACTING PROTEIN 2"/>
    <property type="match status" value="1"/>
</dbReference>
<dbReference type="Pfam" id="PF10521">
    <property type="entry name" value="Tti2"/>
    <property type="match status" value="1"/>
</dbReference>